<protein>
    <submittedName>
        <fullName evidence="2">Uncharacterized protein</fullName>
    </submittedName>
</protein>
<feature type="transmembrane region" description="Helical" evidence="1">
    <location>
        <begin position="155"/>
        <end position="173"/>
    </location>
</feature>
<feature type="transmembrane region" description="Helical" evidence="1">
    <location>
        <begin position="99"/>
        <end position="123"/>
    </location>
</feature>
<accession>A0ABU6IGB2</accession>
<dbReference type="EMBL" id="JAYMFF010000004">
    <property type="protein sequence ID" value="MEC4175466.1"/>
    <property type="molecule type" value="Genomic_DNA"/>
</dbReference>
<evidence type="ECO:0000313" key="3">
    <source>
        <dbReference type="Proteomes" id="UP001349994"/>
    </source>
</evidence>
<reference evidence="2 3" key="1">
    <citation type="submission" date="2024-01" db="EMBL/GenBank/DDBJ databases">
        <title>novel species in genus Adlercreutzia.</title>
        <authorList>
            <person name="Liu X."/>
        </authorList>
    </citation>
    <scope>NUCLEOTIDE SEQUENCE [LARGE SCALE GENOMIC DNA]</scope>
    <source>
        <strain evidence="2 3">R7</strain>
    </source>
</reference>
<feature type="transmembrane region" description="Helical" evidence="1">
    <location>
        <begin position="271"/>
        <end position="290"/>
    </location>
</feature>
<dbReference type="RefSeq" id="WP_326423689.1">
    <property type="nucleotide sequence ID" value="NZ_JAYMFF010000004.1"/>
</dbReference>
<keyword evidence="1" id="KW-1133">Transmembrane helix</keyword>
<proteinExistence type="predicted"/>
<feature type="transmembrane region" description="Helical" evidence="1">
    <location>
        <begin position="244"/>
        <end position="264"/>
    </location>
</feature>
<evidence type="ECO:0000256" key="1">
    <source>
        <dbReference type="SAM" id="Phobius"/>
    </source>
</evidence>
<sequence length="362" mass="36303">MGVALAWGTFLAWHRLVLRAVPAPLISVPFFPLSHPRADEAWLAASAAVIVLAFALGAFPVFGRFARRLPLAAIAGTAVAAMVAGGGCVLGASASLESVVAGGVLCGVGELIYIHLLLCMLAAGGRPSRGVFVGGLAVAGAVDSVLIVLMDGAALGVLFLLPVISLTALLALGHPFSEARAGKAEGEEQADSSGADGVADAGGRLRGARCPRLVSLLLSCVVLALFLGLVGFEADAVDGGMLLSYQAGLMAAGSVLAVAVLAGIRWIGDAAALQIAVLVLIATGALMLPFSGAAPFSAIANVIAQASLLCLYGLIVDFVRDSAVATGGGGAVALECAAYQRGGFLPAVRCFVRRDGAQPLRP</sequence>
<comment type="caution">
    <text evidence="2">The sequence shown here is derived from an EMBL/GenBank/DDBJ whole genome shotgun (WGS) entry which is preliminary data.</text>
</comment>
<name>A0ABU6IGB2_9ACTN</name>
<feature type="transmembrane region" description="Helical" evidence="1">
    <location>
        <begin position="213"/>
        <end position="232"/>
    </location>
</feature>
<feature type="transmembrane region" description="Helical" evidence="1">
    <location>
        <begin position="69"/>
        <end position="93"/>
    </location>
</feature>
<dbReference type="Proteomes" id="UP001349994">
    <property type="component" value="Unassembled WGS sequence"/>
</dbReference>
<organism evidence="2 3">
    <name type="scientific">Adlercreutzia wanghongyangiae</name>
    <dbReference type="NCBI Taxonomy" id="3111451"/>
    <lineage>
        <taxon>Bacteria</taxon>
        <taxon>Bacillati</taxon>
        <taxon>Actinomycetota</taxon>
        <taxon>Coriobacteriia</taxon>
        <taxon>Eggerthellales</taxon>
        <taxon>Eggerthellaceae</taxon>
        <taxon>Adlercreutzia</taxon>
    </lineage>
</organism>
<evidence type="ECO:0000313" key="2">
    <source>
        <dbReference type="EMBL" id="MEC4175466.1"/>
    </source>
</evidence>
<keyword evidence="1" id="KW-0472">Membrane</keyword>
<gene>
    <name evidence="2" type="ORF">VIN30_03275</name>
</gene>
<feature type="transmembrane region" description="Helical" evidence="1">
    <location>
        <begin position="43"/>
        <end position="62"/>
    </location>
</feature>
<feature type="transmembrane region" description="Helical" evidence="1">
    <location>
        <begin position="130"/>
        <end position="149"/>
    </location>
</feature>
<keyword evidence="3" id="KW-1185">Reference proteome</keyword>
<feature type="transmembrane region" description="Helical" evidence="1">
    <location>
        <begin position="296"/>
        <end position="315"/>
    </location>
</feature>
<keyword evidence="1" id="KW-0812">Transmembrane</keyword>